<dbReference type="Pfam" id="PF00884">
    <property type="entry name" value="Sulfatase"/>
    <property type="match status" value="1"/>
</dbReference>
<evidence type="ECO:0000256" key="5">
    <source>
        <dbReference type="ARBA" id="ARBA00022692"/>
    </source>
</evidence>
<dbReference type="Pfam" id="PF08019">
    <property type="entry name" value="EptA_B_N"/>
    <property type="match status" value="1"/>
</dbReference>
<keyword evidence="7 8" id="KW-0472">Membrane</keyword>
<dbReference type="GO" id="GO:0016776">
    <property type="term" value="F:phosphotransferase activity, phosphate group as acceptor"/>
    <property type="evidence" value="ECO:0007669"/>
    <property type="project" value="TreeGrafter"/>
</dbReference>
<feature type="transmembrane region" description="Helical" evidence="8">
    <location>
        <begin position="12"/>
        <end position="31"/>
    </location>
</feature>
<keyword evidence="4 11" id="KW-0808">Transferase</keyword>
<dbReference type="InterPro" id="IPR058130">
    <property type="entry name" value="PEA_transf_C"/>
</dbReference>
<dbReference type="NCBIfam" id="NF028537">
    <property type="entry name" value="P_eth_NH2_trans"/>
    <property type="match status" value="1"/>
</dbReference>
<dbReference type="Proteomes" id="UP000094609">
    <property type="component" value="Chromosome"/>
</dbReference>
<dbReference type="InterPro" id="IPR017850">
    <property type="entry name" value="Alkaline_phosphatase_core_sf"/>
</dbReference>
<evidence type="ECO:0000256" key="1">
    <source>
        <dbReference type="ARBA" id="ARBA00004429"/>
    </source>
</evidence>
<dbReference type="SUPFAM" id="SSF53649">
    <property type="entry name" value="Alkaline phosphatase-like"/>
    <property type="match status" value="1"/>
</dbReference>
<dbReference type="KEGG" id="shal:SHALO_2569"/>
<feature type="transmembrane region" description="Helical" evidence="8">
    <location>
        <begin position="154"/>
        <end position="172"/>
    </location>
</feature>
<evidence type="ECO:0000259" key="10">
    <source>
        <dbReference type="Pfam" id="PF08019"/>
    </source>
</evidence>
<dbReference type="PANTHER" id="PTHR30443:SF0">
    <property type="entry name" value="PHOSPHOETHANOLAMINE TRANSFERASE EPTA"/>
    <property type="match status" value="1"/>
</dbReference>
<dbReference type="STRING" id="1193502.SHALO_2569"/>
<dbReference type="GO" id="GO:0005886">
    <property type="term" value="C:plasma membrane"/>
    <property type="evidence" value="ECO:0007669"/>
    <property type="project" value="UniProtKB-SubCell"/>
</dbReference>
<evidence type="ECO:0000256" key="7">
    <source>
        <dbReference type="ARBA" id="ARBA00023136"/>
    </source>
</evidence>
<evidence type="ECO:0000256" key="3">
    <source>
        <dbReference type="ARBA" id="ARBA00022519"/>
    </source>
</evidence>
<evidence type="ECO:0000313" key="12">
    <source>
        <dbReference type="Proteomes" id="UP000094609"/>
    </source>
</evidence>
<feature type="transmembrane region" description="Helical" evidence="8">
    <location>
        <begin position="43"/>
        <end position="65"/>
    </location>
</feature>
<evidence type="ECO:0000259" key="9">
    <source>
        <dbReference type="Pfam" id="PF00884"/>
    </source>
</evidence>
<sequence length="518" mass="59182">MLFSFFRSQSQRAILMTALGIALLCNITFFSKLFHYALSEHNYFLALSAPFILMLMLIALLNLLLLFASKKLFRLSLVVLIFAGILGSYFIDSFGAIIDANMYTNIFQTDSGEILDLLTPKLLLYVGAATLISLWILFKAPIRFESFTQEFAQKALVLIVSLLMVLGVYMNFGKSYSSFFRNHNELKMYINPAFPMLSFTKFVYKKIKPKPVFTAIAMDATRPIHEKKKLVVFILGETARARNFALFGYDRPTNPLLSKRDDIVFLDNFASCGTATAISVPCMFSKFGRTNWSEEKESYENIVDVLAKTGVRVIWRDNNSGGDKKVAKRMSDVVNYGGKGFDDVLLRDFQANIDKQYKDTFVVLHQEGSHGPTYFKRYPDAFKTFTPTCDTQDLEKCTQEMIVNTYNNTIAYTDYIINETITQLKANEDKYDTTLIYISDHGESLGENGVYLHGLPYMIAPEDQKHVPALFYFSDKAKREALHVKANERFSQDNLFHTLLTLFEVKTSEYKPNLDLLR</sequence>
<evidence type="ECO:0000256" key="4">
    <source>
        <dbReference type="ARBA" id="ARBA00022679"/>
    </source>
</evidence>
<keyword evidence="12" id="KW-1185">Reference proteome</keyword>
<name>A0A1D7TMV2_9BACT</name>
<keyword evidence="3" id="KW-0997">Cell inner membrane</keyword>
<dbReference type="PATRIC" id="fig|1193502.14.peg.2602"/>
<evidence type="ECO:0000256" key="2">
    <source>
        <dbReference type="ARBA" id="ARBA00022475"/>
    </source>
</evidence>
<dbReference type="InterPro" id="IPR000917">
    <property type="entry name" value="Sulfatase_N"/>
</dbReference>
<keyword evidence="2" id="KW-1003">Cell membrane</keyword>
<keyword evidence="5 8" id="KW-0812">Transmembrane</keyword>
<comment type="subcellular location">
    <subcellularLocation>
        <location evidence="1">Cell inner membrane</location>
        <topology evidence="1">Multi-pass membrane protein</topology>
    </subcellularLocation>
</comment>
<dbReference type="Gene3D" id="3.40.720.10">
    <property type="entry name" value="Alkaline Phosphatase, subunit A"/>
    <property type="match status" value="1"/>
</dbReference>
<evidence type="ECO:0000256" key="6">
    <source>
        <dbReference type="ARBA" id="ARBA00022989"/>
    </source>
</evidence>
<evidence type="ECO:0000256" key="8">
    <source>
        <dbReference type="SAM" id="Phobius"/>
    </source>
</evidence>
<evidence type="ECO:0000313" key="11">
    <source>
        <dbReference type="EMBL" id="AOO66328.1"/>
    </source>
</evidence>
<feature type="transmembrane region" description="Helical" evidence="8">
    <location>
        <begin position="122"/>
        <end position="142"/>
    </location>
</feature>
<dbReference type="CDD" id="cd16017">
    <property type="entry name" value="LptA"/>
    <property type="match status" value="1"/>
</dbReference>
<proteinExistence type="predicted"/>
<keyword evidence="6 8" id="KW-1133">Transmembrane helix</keyword>
<dbReference type="GO" id="GO:0009244">
    <property type="term" value="P:lipopolysaccharide core region biosynthetic process"/>
    <property type="evidence" value="ECO:0007669"/>
    <property type="project" value="TreeGrafter"/>
</dbReference>
<feature type="domain" description="Phosphoethanolamine transferase N-terminal" evidence="10">
    <location>
        <begin position="58"/>
        <end position="206"/>
    </location>
</feature>
<dbReference type="EMBL" id="CP017111">
    <property type="protein sequence ID" value="AOO66328.1"/>
    <property type="molecule type" value="Genomic_DNA"/>
</dbReference>
<dbReference type="AlphaFoldDB" id="A0A1D7TMV2"/>
<gene>
    <name evidence="11" type="ORF">SHALO_2569</name>
</gene>
<organism evidence="11 12">
    <name type="scientific">Sulfurospirillum halorespirans DSM 13726</name>
    <dbReference type="NCBI Taxonomy" id="1193502"/>
    <lineage>
        <taxon>Bacteria</taxon>
        <taxon>Pseudomonadati</taxon>
        <taxon>Campylobacterota</taxon>
        <taxon>Epsilonproteobacteria</taxon>
        <taxon>Campylobacterales</taxon>
        <taxon>Sulfurospirillaceae</taxon>
        <taxon>Sulfurospirillum</taxon>
    </lineage>
</organism>
<feature type="transmembrane region" description="Helical" evidence="8">
    <location>
        <begin position="72"/>
        <end position="91"/>
    </location>
</feature>
<dbReference type="InterPro" id="IPR012549">
    <property type="entry name" value="EptA-like_N"/>
</dbReference>
<feature type="domain" description="Sulfatase N-terminal" evidence="9">
    <location>
        <begin position="230"/>
        <end position="504"/>
    </location>
</feature>
<accession>A0A1D7TMV2</accession>
<dbReference type="InterPro" id="IPR040423">
    <property type="entry name" value="PEA_transferase"/>
</dbReference>
<protein>
    <submittedName>
        <fullName evidence="11">Phosphoethanolamine transferase EptA</fullName>
    </submittedName>
</protein>
<dbReference type="PANTHER" id="PTHR30443">
    <property type="entry name" value="INNER MEMBRANE PROTEIN"/>
    <property type="match status" value="1"/>
</dbReference>
<reference evidence="12" key="1">
    <citation type="submission" date="2016-08" db="EMBL/GenBank/DDBJ databases">
        <title>Complete genome sequence of the organohalide-respiring Epsilonproteobacterium Sulfurospirillum halorespirans.</title>
        <authorList>
            <person name="Goris T."/>
            <person name="Zimmermann J."/>
            <person name="Schenz B."/>
            <person name="Lemos M."/>
            <person name="Hackermueller J."/>
            <person name="Diekert G."/>
        </authorList>
    </citation>
    <scope>NUCLEOTIDE SEQUENCE [LARGE SCALE GENOMIC DNA]</scope>
    <source>
        <strain>DSM 13726</strain>
        <strain evidence="12">PCE-M2</strain>
    </source>
</reference>